<reference evidence="2 3" key="1">
    <citation type="journal article" date="2021" name="Nat. Commun.">
        <title>Incipient diploidization of the medicinal plant Perilla within 10,000 years.</title>
        <authorList>
            <person name="Zhang Y."/>
            <person name="Shen Q."/>
            <person name="Leng L."/>
            <person name="Zhang D."/>
            <person name="Chen S."/>
            <person name="Shi Y."/>
            <person name="Ning Z."/>
            <person name="Chen S."/>
        </authorList>
    </citation>
    <scope>NUCLEOTIDE SEQUENCE [LARGE SCALE GENOMIC DNA]</scope>
    <source>
        <strain evidence="3">cv. PC099</strain>
    </source>
</reference>
<accession>A0AAD4IM89</accession>
<dbReference type="AlphaFoldDB" id="A0AAD4IM89"/>
<gene>
    <name evidence="2" type="ORF">C2S53_018722</name>
</gene>
<keyword evidence="1" id="KW-0732">Signal</keyword>
<organism evidence="2 3">
    <name type="scientific">Perilla frutescens var. hirtella</name>
    <name type="common">Perilla citriodora</name>
    <name type="synonym">Perilla setoyensis</name>
    <dbReference type="NCBI Taxonomy" id="608512"/>
    <lineage>
        <taxon>Eukaryota</taxon>
        <taxon>Viridiplantae</taxon>
        <taxon>Streptophyta</taxon>
        <taxon>Embryophyta</taxon>
        <taxon>Tracheophyta</taxon>
        <taxon>Spermatophyta</taxon>
        <taxon>Magnoliopsida</taxon>
        <taxon>eudicotyledons</taxon>
        <taxon>Gunneridae</taxon>
        <taxon>Pentapetalae</taxon>
        <taxon>asterids</taxon>
        <taxon>lamiids</taxon>
        <taxon>Lamiales</taxon>
        <taxon>Lamiaceae</taxon>
        <taxon>Nepetoideae</taxon>
        <taxon>Elsholtzieae</taxon>
        <taxon>Perilla</taxon>
    </lineage>
</organism>
<evidence type="ECO:0000256" key="1">
    <source>
        <dbReference type="SAM" id="SignalP"/>
    </source>
</evidence>
<feature type="chain" id="PRO_5041897083" evidence="1">
    <location>
        <begin position="26"/>
        <end position="67"/>
    </location>
</feature>
<name>A0AAD4IM89_PERFH</name>
<evidence type="ECO:0000313" key="2">
    <source>
        <dbReference type="EMBL" id="KAH6755041.1"/>
    </source>
</evidence>
<protein>
    <submittedName>
        <fullName evidence="2">Uncharacterized protein</fullName>
    </submittedName>
</protein>
<keyword evidence="3" id="KW-1185">Reference proteome</keyword>
<dbReference type="EMBL" id="SDAM02029645">
    <property type="protein sequence ID" value="KAH6755041.1"/>
    <property type="molecule type" value="Genomic_DNA"/>
</dbReference>
<evidence type="ECO:0000313" key="3">
    <source>
        <dbReference type="Proteomes" id="UP001190926"/>
    </source>
</evidence>
<sequence>MKLAAVVVIAALMMLVMTFPQEVEGYITIDINPCTEQACKDACIKILNEKYKTSHCYGGDKYCQCFG</sequence>
<proteinExistence type="predicted"/>
<dbReference type="Proteomes" id="UP001190926">
    <property type="component" value="Unassembled WGS sequence"/>
</dbReference>
<comment type="caution">
    <text evidence="2">The sequence shown here is derived from an EMBL/GenBank/DDBJ whole genome shotgun (WGS) entry which is preliminary data.</text>
</comment>
<feature type="signal peptide" evidence="1">
    <location>
        <begin position="1"/>
        <end position="25"/>
    </location>
</feature>